<keyword evidence="2" id="KW-1185">Reference proteome</keyword>
<evidence type="ECO:0000313" key="1">
    <source>
        <dbReference type="EMBL" id="PJJ81639.1"/>
    </source>
</evidence>
<dbReference type="Gene3D" id="3.30.70.1280">
    <property type="entry name" value="SP0830-like domains"/>
    <property type="match status" value="1"/>
</dbReference>
<dbReference type="Gene3D" id="3.30.70.1260">
    <property type="entry name" value="bacterial protein sp0830 like"/>
    <property type="match status" value="1"/>
</dbReference>
<comment type="caution">
    <text evidence="1">The sequence shown here is derived from an EMBL/GenBank/DDBJ whole genome shotgun (WGS) entry which is preliminary data.</text>
</comment>
<accession>A0A2M9D7D5</accession>
<dbReference type="AlphaFoldDB" id="A0A2M9D7D5"/>
<dbReference type="PANTHER" id="PTHR36439">
    <property type="entry name" value="BLL4334 PROTEIN"/>
    <property type="match status" value="1"/>
</dbReference>
<dbReference type="PIRSF" id="PIRSF008502">
    <property type="entry name" value="UCP008502"/>
    <property type="match status" value="1"/>
</dbReference>
<dbReference type="EMBL" id="PGFH01000001">
    <property type="protein sequence ID" value="PJJ81639.1"/>
    <property type="molecule type" value="Genomic_DNA"/>
</dbReference>
<protein>
    <submittedName>
        <fullName evidence="1">Uncharacterized protein (DUF1697 family)</fullName>
    </submittedName>
</protein>
<name>A0A2M9D7D5_9MICO</name>
<dbReference type="RefSeq" id="WP_100388304.1">
    <property type="nucleotide sequence ID" value="NZ_BMZU01000001.1"/>
</dbReference>
<dbReference type="SUPFAM" id="SSF160379">
    <property type="entry name" value="SP0830-like"/>
    <property type="match status" value="1"/>
</dbReference>
<dbReference type="InterPro" id="IPR012545">
    <property type="entry name" value="DUF1697"/>
</dbReference>
<sequence length="183" mass="19776">MANYVALLRGINVGGSNVISMAALKECFAAAGFGDVCTYIQSGNVVFASEATTSAELEVTIERMLRERLGADILTVVRSRDEFAATVAAAPSDHGSAELLSDVLFLKRPLTAAEALTLVPELNEQVDSVSAGPDALYFSRTVIDSAKSRIDRLRANRLSKRMTVRNWRTTLKLRDLLDGPSGR</sequence>
<dbReference type="Pfam" id="PF08002">
    <property type="entry name" value="DUF1697"/>
    <property type="match status" value="1"/>
</dbReference>
<dbReference type="Proteomes" id="UP000231742">
    <property type="component" value="Unassembled WGS sequence"/>
</dbReference>
<dbReference type="OrthoDB" id="9806494at2"/>
<reference evidence="1 2" key="1">
    <citation type="submission" date="2017-11" db="EMBL/GenBank/DDBJ databases">
        <title>Genomic Encyclopedia of Archaeal and Bacterial Type Strains, Phase II (KMG-II): From Individual Species to Whole Genera.</title>
        <authorList>
            <person name="Goeker M."/>
        </authorList>
    </citation>
    <scope>NUCLEOTIDE SEQUENCE [LARGE SCALE GENOMIC DNA]</scope>
    <source>
        <strain evidence="1 2">DSM 16400</strain>
    </source>
</reference>
<gene>
    <name evidence="1" type="ORF">CLV85_0816</name>
</gene>
<proteinExistence type="predicted"/>
<dbReference type="PANTHER" id="PTHR36439:SF1">
    <property type="entry name" value="DUF1697 DOMAIN-CONTAINING PROTEIN"/>
    <property type="match status" value="1"/>
</dbReference>
<evidence type="ECO:0000313" key="2">
    <source>
        <dbReference type="Proteomes" id="UP000231742"/>
    </source>
</evidence>
<organism evidence="1 2">
    <name type="scientific">Salinibacterium amurskyense</name>
    <dbReference type="NCBI Taxonomy" id="205941"/>
    <lineage>
        <taxon>Bacteria</taxon>
        <taxon>Bacillati</taxon>
        <taxon>Actinomycetota</taxon>
        <taxon>Actinomycetes</taxon>
        <taxon>Micrococcales</taxon>
        <taxon>Microbacteriaceae</taxon>
        <taxon>Salinibacterium</taxon>
    </lineage>
</organism>